<dbReference type="Proteomes" id="UP000249499">
    <property type="component" value="Plasmid unnamed2"/>
</dbReference>
<dbReference type="AlphaFoldDB" id="A0AAF1K9W0"/>
<dbReference type="GO" id="GO:0003677">
    <property type="term" value="F:DNA binding"/>
    <property type="evidence" value="ECO:0007669"/>
    <property type="project" value="UniProtKB-KW"/>
</dbReference>
<dbReference type="GO" id="GO:0006950">
    <property type="term" value="P:response to stress"/>
    <property type="evidence" value="ECO:0007669"/>
    <property type="project" value="TreeGrafter"/>
</dbReference>
<protein>
    <submittedName>
        <fullName evidence="5">MarR family transcriptional regulator</fullName>
    </submittedName>
</protein>
<keyword evidence="2" id="KW-0238">DNA-binding</keyword>
<evidence type="ECO:0000256" key="3">
    <source>
        <dbReference type="ARBA" id="ARBA00023163"/>
    </source>
</evidence>
<sequence length="151" mass="17019">MRELHEQMGVSLVLLARLYRRALDGVLKPYELSEATVLPMRYIARLGDNIRQGTLAEVLNLEGPTLVRVLDQLAELGYIDRIEDPQDRRAKTLRLTPAGQALNTELSNVLAKLRAELFEGASEDDVNATLRVMSQLDANLQRRRRLEPAAD</sequence>
<dbReference type="PANTHER" id="PTHR33164:SF64">
    <property type="entry name" value="TRANSCRIPTIONAL REGULATOR SLYA"/>
    <property type="match status" value="1"/>
</dbReference>
<organism evidence="5 6">
    <name type="scientific">Rhizobium tumorigenes</name>
    <dbReference type="NCBI Taxonomy" id="2041385"/>
    <lineage>
        <taxon>Bacteria</taxon>
        <taxon>Pseudomonadati</taxon>
        <taxon>Pseudomonadota</taxon>
        <taxon>Alphaproteobacteria</taxon>
        <taxon>Hyphomicrobiales</taxon>
        <taxon>Rhizobiaceae</taxon>
        <taxon>Rhizobium/Agrobacterium group</taxon>
        <taxon>Rhizobium</taxon>
    </lineage>
</organism>
<keyword evidence="5" id="KW-0614">Plasmid</keyword>
<dbReference type="InterPro" id="IPR023187">
    <property type="entry name" value="Tscrpt_reg_MarR-type_CS"/>
</dbReference>
<keyword evidence="3" id="KW-0804">Transcription</keyword>
<gene>
    <name evidence="5" type="ORF">PR017_26975</name>
</gene>
<proteinExistence type="predicted"/>
<keyword evidence="1" id="KW-0805">Transcription regulation</keyword>
<evidence type="ECO:0000313" key="5">
    <source>
        <dbReference type="EMBL" id="WFR99022.1"/>
    </source>
</evidence>
<evidence type="ECO:0000256" key="2">
    <source>
        <dbReference type="ARBA" id="ARBA00023125"/>
    </source>
</evidence>
<dbReference type="InterPro" id="IPR036388">
    <property type="entry name" value="WH-like_DNA-bd_sf"/>
</dbReference>
<dbReference type="PRINTS" id="PR00598">
    <property type="entry name" value="HTHMARR"/>
</dbReference>
<evidence type="ECO:0000313" key="6">
    <source>
        <dbReference type="Proteomes" id="UP000249499"/>
    </source>
</evidence>
<dbReference type="Pfam" id="PF12802">
    <property type="entry name" value="MarR_2"/>
    <property type="match status" value="1"/>
</dbReference>
<dbReference type="SUPFAM" id="SSF46785">
    <property type="entry name" value="Winged helix' DNA-binding domain"/>
    <property type="match status" value="1"/>
</dbReference>
<evidence type="ECO:0000256" key="1">
    <source>
        <dbReference type="ARBA" id="ARBA00023015"/>
    </source>
</evidence>
<geneLocation type="plasmid" evidence="5 6">
    <name>unnamed2</name>
</geneLocation>
<dbReference type="PROSITE" id="PS01117">
    <property type="entry name" value="HTH_MARR_1"/>
    <property type="match status" value="1"/>
</dbReference>
<dbReference type="GO" id="GO:0003700">
    <property type="term" value="F:DNA-binding transcription factor activity"/>
    <property type="evidence" value="ECO:0007669"/>
    <property type="project" value="InterPro"/>
</dbReference>
<dbReference type="PROSITE" id="PS50995">
    <property type="entry name" value="HTH_MARR_2"/>
    <property type="match status" value="1"/>
</dbReference>
<dbReference type="SMART" id="SM00347">
    <property type="entry name" value="HTH_MARR"/>
    <property type="match status" value="1"/>
</dbReference>
<name>A0AAF1K9W0_9HYPH</name>
<accession>A0AAF1K9W0</accession>
<dbReference type="PANTHER" id="PTHR33164">
    <property type="entry name" value="TRANSCRIPTIONAL REGULATOR, MARR FAMILY"/>
    <property type="match status" value="1"/>
</dbReference>
<dbReference type="EMBL" id="CP117259">
    <property type="protein sequence ID" value="WFR99022.1"/>
    <property type="molecule type" value="Genomic_DNA"/>
</dbReference>
<feature type="domain" description="HTH marR-type" evidence="4">
    <location>
        <begin position="5"/>
        <end position="138"/>
    </location>
</feature>
<keyword evidence="6" id="KW-1185">Reference proteome</keyword>
<dbReference type="InterPro" id="IPR039422">
    <property type="entry name" value="MarR/SlyA-like"/>
</dbReference>
<dbReference type="InterPro" id="IPR000835">
    <property type="entry name" value="HTH_MarR-typ"/>
</dbReference>
<dbReference type="KEGG" id="rtu:PR017_26975"/>
<dbReference type="RefSeq" id="WP_161959344.1">
    <property type="nucleotide sequence ID" value="NZ_CP117259.1"/>
</dbReference>
<dbReference type="Gene3D" id="1.10.10.10">
    <property type="entry name" value="Winged helix-like DNA-binding domain superfamily/Winged helix DNA-binding domain"/>
    <property type="match status" value="1"/>
</dbReference>
<reference evidence="6" key="2">
    <citation type="journal article" date="2023" name="MicrobiologyOpen">
        <title>Genomics of the tumorigenes clade of the family Rhizobiaceae and description of Rhizobium rhododendri sp. nov.</title>
        <authorList>
            <person name="Kuzmanovic N."/>
            <person name="diCenzo G.C."/>
            <person name="Bunk B."/>
            <person name="Sproeer C."/>
            <person name="Fruehling A."/>
            <person name="Neumann-Schaal M."/>
            <person name="Overmann J."/>
            <person name="Smalla K."/>
        </authorList>
    </citation>
    <scope>NUCLEOTIDE SEQUENCE [LARGE SCALE GENOMIC DNA]</scope>
    <source>
        <strain evidence="6">1078</strain>
        <plasmid evidence="6">unnamed2</plasmid>
    </source>
</reference>
<evidence type="ECO:0000259" key="4">
    <source>
        <dbReference type="PROSITE" id="PS50995"/>
    </source>
</evidence>
<dbReference type="InterPro" id="IPR036390">
    <property type="entry name" value="WH_DNA-bd_sf"/>
</dbReference>
<reference evidence="5 6" key="1">
    <citation type="journal article" date="2018" name="Sci. Rep.">
        <title>Rhizobium tumorigenes sp. nov., a novel plant tumorigenic bacterium isolated from cane gall tumors on thornless blackberry.</title>
        <authorList>
            <person name="Kuzmanovi N."/>
            <person name="Smalla K."/>
            <person name="Gronow S."/>
            <person name="PuBawska J."/>
        </authorList>
    </citation>
    <scope>NUCLEOTIDE SEQUENCE [LARGE SCALE GENOMIC DNA]</scope>
    <source>
        <strain evidence="5 6">1078</strain>
    </source>
</reference>